<evidence type="ECO:0000313" key="2">
    <source>
        <dbReference type="EMBL" id="NNG67724.1"/>
    </source>
</evidence>
<evidence type="ECO:0000313" key="5">
    <source>
        <dbReference type="Proteomes" id="UP000529861"/>
    </source>
</evidence>
<evidence type="ECO:0000313" key="4">
    <source>
        <dbReference type="Proteomes" id="UP000294886"/>
    </source>
</evidence>
<dbReference type="NCBIfam" id="TIGR03510">
    <property type="entry name" value="XapX"/>
    <property type="match status" value="1"/>
</dbReference>
<dbReference type="Proteomes" id="UP000294886">
    <property type="component" value="Unassembled WGS sequence"/>
</dbReference>
<evidence type="ECO:0000313" key="3">
    <source>
        <dbReference type="EMBL" id="TCO57654.1"/>
    </source>
</evidence>
<sequence>MKETLLALVTGMAVGLIFSFFRLPIPAPSVLPGIAGVIGIYLGGRLMEYIIKLIGR</sequence>
<dbReference type="EMBL" id="JABEQB010000038">
    <property type="protein sequence ID" value="NNG67724.1"/>
    <property type="molecule type" value="Genomic_DNA"/>
</dbReference>
<dbReference type="Proteomes" id="UP000529861">
    <property type="component" value="Unassembled WGS sequence"/>
</dbReference>
<organism evidence="3 4">
    <name type="scientific">Caldanaerobacter subterraneus</name>
    <dbReference type="NCBI Taxonomy" id="911092"/>
    <lineage>
        <taxon>Bacteria</taxon>
        <taxon>Bacillati</taxon>
        <taxon>Bacillota</taxon>
        <taxon>Clostridia</taxon>
        <taxon>Thermoanaerobacterales</taxon>
        <taxon>Thermoanaerobacteraceae</taxon>
        <taxon>Caldanaerobacter</taxon>
    </lineage>
</organism>
<feature type="transmembrane region" description="Helical" evidence="1">
    <location>
        <begin position="31"/>
        <end position="51"/>
    </location>
</feature>
<comment type="caution">
    <text evidence="3">The sequence shown here is derived from an EMBL/GenBank/DDBJ whole genome shotgun (WGS) entry which is preliminary data.</text>
</comment>
<dbReference type="RefSeq" id="WP_011026690.1">
    <property type="nucleotide sequence ID" value="NZ_JABEQB010000038.1"/>
</dbReference>
<name>A0A101E5N8_9THEO</name>
<dbReference type="InterPro" id="IPR020017">
    <property type="entry name" value="XapX_domain"/>
</dbReference>
<keyword evidence="1" id="KW-0472">Membrane</keyword>
<keyword evidence="1" id="KW-0812">Transmembrane</keyword>
<proteinExistence type="predicted"/>
<dbReference type="OMA" id="GMRLFQW"/>
<keyword evidence="1" id="KW-1133">Transmembrane helix</keyword>
<accession>A0A101E5N8</accession>
<dbReference type="AlphaFoldDB" id="A0A101E5N8"/>
<reference evidence="2 5" key="2">
    <citation type="submission" date="2020-04" db="EMBL/GenBank/DDBJ databases">
        <title>Draft genome sequence of Caldanaerobacter sunterraneus. strain 1523vc isolated from Griffin hot spring, Kamchatka, Russia.</title>
        <authorList>
            <person name="Toshchakov S.V."/>
            <person name="Podosokorskaya O.A."/>
            <person name="Kublanov I.V."/>
            <person name="Korzhenkov A."/>
            <person name="Patrushev M.V."/>
        </authorList>
    </citation>
    <scope>NUCLEOTIDE SEQUENCE [LARGE SCALE GENOMIC DNA]</scope>
    <source>
        <strain evidence="2 5">1523vc</strain>
    </source>
</reference>
<feature type="transmembrane region" description="Helical" evidence="1">
    <location>
        <begin position="5"/>
        <end position="25"/>
    </location>
</feature>
<evidence type="ECO:0000256" key="1">
    <source>
        <dbReference type="SAM" id="Phobius"/>
    </source>
</evidence>
<protein>
    <submittedName>
        <fullName evidence="3">XapX domain-containing protein</fullName>
    </submittedName>
</protein>
<reference evidence="3 4" key="1">
    <citation type="submission" date="2019-03" db="EMBL/GenBank/DDBJ databases">
        <title>Genomic Encyclopedia of Type Strains, Phase IV (KMG-IV): sequencing the most valuable type-strain genomes for metagenomic binning, comparative biology and taxonomic classification.</title>
        <authorList>
            <person name="Goeker M."/>
        </authorList>
    </citation>
    <scope>NUCLEOTIDE SEQUENCE [LARGE SCALE GENOMIC DNA]</scope>
    <source>
        <strain evidence="3 4">DSM 13054</strain>
    </source>
</reference>
<dbReference type="EMBL" id="SLWU01000029">
    <property type="protein sequence ID" value="TCO57654.1"/>
    <property type="molecule type" value="Genomic_DNA"/>
</dbReference>
<gene>
    <name evidence="3" type="ORF">EV203_12925</name>
    <name evidence="2" type="ORF">HKI81_10995</name>
</gene>